<sequence length="1268" mass="141627">MSTRKHYYSVYRYLGRNSAFARFSVSVLAMAAACAISYGSQIIALMRGMNETVKATSEEAPDIKKVIRSVHIDFEGIFKRFASMSSGETFIFVLLVVCLIVAVLGLVSIWYLRVRLYLFYASCPYIEGTEEYGHFVSKLATHVYTTEVISGGDLSDEKRTSENALIELKYSKFYIYYNCGHKKYIFDKRKFIFVPVDHIDSIDLLSLPSWRGLAQSCEKDEKGLPFERSVVLCADWFGENDYAIPACDFNAMLLDSFLNPFFLFQIFSTLIWIMDNYWYYSLMSVVSIVAIEVQMVNKRIRDYERINSMRIPPATIQVFRDMKWKAMLSNHIYPGDIFLLSHDGSDKPSVVPADCLILSGDVVVDESILTGESVPQFKSSLDVTSLRVKRNVISSKENEMRQSTVFAGTTLMLCRGTGGSFAGVKLQKPGAVCLVLRTGFESYQGRLVNAIIHSGDRVSASTTEGWCFLGILLVFALVSCSVVVRRMPTESLKKLILTTLHIITSVIPPEFPVILSMAVTLSILQLHKKGIYCTEPFRVPFAGNLDVCAFDKTGTLTEDQMKVVGIISEASISHTPDEKSQTSKSAPLPVTTALVIGGCHSLSRVSGSVVGDPMEKAAFEYMGWSLSSDSKSVESLQPWFFNNKGKLGISKITVMRRWQFLSELGRMSTIVSVRGDSTYWQKSFIDEFNTGTKLAELNNPLSLQQFATDTPVGNGYTALDKSFDGEIMLLCKGAPEHLRPLLKKVPEYYDRLYQTLAINGMRVLSLACKRLTVPANQVNIMERSVAESDLEFVGFLALESPIKPSSLSCMRQLEGHKLVMITGDNVLTACHVANTVEIGDRTVRVSSAEKRPKWGDFAILTPSEGSFRWRLRNGDALPHMTPAKDFLEDMYAIKDNMRLCLTGPTIDALLEYERDTGRKVIAEVVLHTTVFARVSPRQKEFVIRTFKRTGKKTSMCGDGTNDMAALKVSHVGISLLKSAVSKEHSQLTNKISGMIRKHVNDRQKEVLEQLKRDLQDDIPELKLGEASIASPFTYRRSDVLCVPLLVRNGRCTLTNVVLLYKVMGINALITSLGMSVLALDGVSLGDAQSTLYSLMYTVMLMALSKSKPAQVSNCKRPESSVFSPANFISLVGQCCLHIGMVLHMWNLGKAFRPETYVPNLDMPFEPNLVNTLVFYACFVINISGFCANYQGYPYMQPFRENRLMFRLTVGSVALILIMVCDVIPDLREYFSLVAIPNYNLLAEVLVLLALDVIAAVGIEHFCRRYIAS</sequence>
<dbReference type="GO" id="GO:0006874">
    <property type="term" value="P:intracellular calcium ion homeostasis"/>
    <property type="evidence" value="ECO:0007669"/>
    <property type="project" value="TreeGrafter"/>
</dbReference>
<feature type="transmembrane region" description="Helical" evidence="11">
    <location>
        <begin position="1168"/>
        <end position="1191"/>
    </location>
</feature>
<evidence type="ECO:0000256" key="1">
    <source>
        <dbReference type="ARBA" id="ARBA00004141"/>
    </source>
</evidence>
<feature type="transmembrane region" description="Helical" evidence="11">
    <location>
        <begin position="1057"/>
        <end position="1078"/>
    </location>
</feature>
<reference evidence="13" key="1">
    <citation type="submission" date="2023-08" db="EMBL/GenBank/DDBJ databases">
        <title>Draft sequence of the Babesia gibsoni genome.</title>
        <authorList>
            <person name="Yamagishi J.Y."/>
            <person name="Xuan X.X."/>
        </authorList>
    </citation>
    <scope>NUCLEOTIDE SEQUENCE</scope>
    <source>
        <strain evidence="13">Azabu</strain>
    </source>
</reference>
<dbReference type="PANTHER" id="PTHR45630:SF7">
    <property type="entry name" value="ENDOPLASMIC RETICULUM TRANSMEMBRANE HELIX TRANSLOCASE"/>
    <property type="match status" value="1"/>
</dbReference>
<dbReference type="GO" id="GO:0005524">
    <property type="term" value="F:ATP binding"/>
    <property type="evidence" value="ECO:0007669"/>
    <property type="project" value="UniProtKB-KW"/>
</dbReference>
<dbReference type="SUPFAM" id="SSF81660">
    <property type="entry name" value="Metal cation-transporting ATPase, ATP-binding domain N"/>
    <property type="match status" value="1"/>
</dbReference>
<dbReference type="GO" id="GO:0015662">
    <property type="term" value="F:P-type ion transporter activity"/>
    <property type="evidence" value="ECO:0007669"/>
    <property type="project" value="TreeGrafter"/>
</dbReference>
<dbReference type="InterPro" id="IPR036412">
    <property type="entry name" value="HAD-like_sf"/>
</dbReference>
<keyword evidence="6" id="KW-0067">ATP-binding</keyword>
<evidence type="ECO:0000256" key="4">
    <source>
        <dbReference type="ARBA" id="ARBA00022723"/>
    </source>
</evidence>
<dbReference type="PROSITE" id="PS00154">
    <property type="entry name" value="ATPASE_E1_E2"/>
    <property type="match status" value="1"/>
</dbReference>
<dbReference type="InterPro" id="IPR023214">
    <property type="entry name" value="HAD_sf"/>
</dbReference>
<dbReference type="InterPro" id="IPR018303">
    <property type="entry name" value="ATPase_P-typ_P_site"/>
</dbReference>
<evidence type="ECO:0000256" key="2">
    <source>
        <dbReference type="ARBA" id="ARBA00006000"/>
    </source>
</evidence>
<comment type="subcellular location">
    <subcellularLocation>
        <location evidence="1">Membrane</location>
        <topology evidence="1">Multi-pass membrane protein</topology>
    </subcellularLocation>
</comment>
<dbReference type="AlphaFoldDB" id="A0AAD8LMS6"/>
<evidence type="ECO:0000256" key="7">
    <source>
        <dbReference type="ARBA" id="ARBA00022842"/>
    </source>
</evidence>
<feature type="transmembrane region" description="Helical" evidence="11">
    <location>
        <begin position="1127"/>
        <end position="1148"/>
    </location>
</feature>
<dbReference type="SUPFAM" id="SSF81665">
    <property type="entry name" value="Calcium ATPase, transmembrane domain M"/>
    <property type="match status" value="1"/>
</dbReference>
<evidence type="ECO:0000313" key="13">
    <source>
        <dbReference type="EMBL" id="KAK1442283.1"/>
    </source>
</evidence>
<feature type="transmembrane region" description="Helical" evidence="11">
    <location>
        <begin position="277"/>
        <end position="296"/>
    </location>
</feature>
<comment type="similarity">
    <text evidence="2">Belongs to the cation transport ATPase (P-type) (TC 3.A.3) family. Type V subfamily.</text>
</comment>
<keyword evidence="5" id="KW-0547">Nucleotide-binding</keyword>
<dbReference type="SFLD" id="SFLDS00003">
    <property type="entry name" value="Haloacid_Dehalogenase"/>
    <property type="match status" value="1"/>
</dbReference>
<dbReference type="Proteomes" id="UP001230268">
    <property type="component" value="Unassembled WGS sequence"/>
</dbReference>
<feature type="transmembrane region" description="Helical" evidence="11">
    <location>
        <begin position="90"/>
        <end position="112"/>
    </location>
</feature>
<evidence type="ECO:0000256" key="3">
    <source>
        <dbReference type="ARBA" id="ARBA00022692"/>
    </source>
</evidence>
<feature type="transmembrane region" description="Helical" evidence="11">
    <location>
        <begin position="1090"/>
        <end position="1106"/>
    </location>
</feature>
<dbReference type="Pfam" id="PF00122">
    <property type="entry name" value="E1-E2_ATPase"/>
    <property type="match status" value="1"/>
</dbReference>
<evidence type="ECO:0000256" key="5">
    <source>
        <dbReference type="ARBA" id="ARBA00022741"/>
    </source>
</evidence>
<dbReference type="PANTHER" id="PTHR45630">
    <property type="entry name" value="CATION-TRANSPORTING ATPASE-RELATED"/>
    <property type="match status" value="1"/>
</dbReference>
<dbReference type="InterPro" id="IPR044492">
    <property type="entry name" value="P_typ_ATPase_HD_dom"/>
</dbReference>
<name>A0AAD8LMS6_BABGI</name>
<dbReference type="SFLD" id="SFLDG00002">
    <property type="entry name" value="C1.7:_P-type_atpase_like"/>
    <property type="match status" value="1"/>
</dbReference>
<evidence type="ECO:0000256" key="9">
    <source>
        <dbReference type="ARBA" id="ARBA00022989"/>
    </source>
</evidence>
<dbReference type="GO" id="GO:0046872">
    <property type="term" value="F:metal ion binding"/>
    <property type="evidence" value="ECO:0007669"/>
    <property type="project" value="UniProtKB-KW"/>
</dbReference>
<dbReference type="InterPro" id="IPR059000">
    <property type="entry name" value="ATPase_P-type_domA"/>
</dbReference>
<feature type="domain" description="P-type ATPase A" evidence="12">
    <location>
        <begin position="313"/>
        <end position="449"/>
    </location>
</feature>
<feature type="transmembrane region" description="Helical" evidence="11">
    <location>
        <begin position="20"/>
        <end position="39"/>
    </location>
</feature>
<dbReference type="InterPro" id="IPR001757">
    <property type="entry name" value="P_typ_ATPase"/>
</dbReference>
<evidence type="ECO:0000256" key="8">
    <source>
        <dbReference type="ARBA" id="ARBA00022967"/>
    </source>
</evidence>
<dbReference type="InterPro" id="IPR023298">
    <property type="entry name" value="ATPase_P-typ_TM_dom_sf"/>
</dbReference>
<dbReference type="InterPro" id="IPR023299">
    <property type="entry name" value="ATPase_P-typ_cyto_dom_N"/>
</dbReference>
<dbReference type="GO" id="GO:0019829">
    <property type="term" value="F:ATPase-coupled monoatomic cation transmembrane transporter activity"/>
    <property type="evidence" value="ECO:0007669"/>
    <property type="project" value="TreeGrafter"/>
</dbReference>
<keyword evidence="10 11" id="KW-0472">Membrane</keyword>
<dbReference type="GO" id="GO:0016887">
    <property type="term" value="F:ATP hydrolysis activity"/>
    <property type="evidence" value="ECO:0007669"/>
    <property type="project" value="InterPro"/>
</dbReference>
<dbReference type="EMBL" id="JAVEPI010000004">
    <property type="protein sequence ID" value="KAK1442283.1"/>
    <property type="molecule type" value="Genomic_DNA"/>
</dbReference>
<dbReference type="PRINTS" id="PR00119">
    <property type="entry name" value="CATATPASE"/>
</dbReference>
<keyword evidence="3 11" id="KW-0812">Transmembrane</keyword>
<feature type="transmembrane region" description="Helical" evidence="11">
    <location>
        <begin position="496"/>
        <end position="519"/>
    </location>
</feature>
<keyword evidence="9 11" id="KW-1133">Transmembrane helix</keyword>
<dbReference type="SUPFAM" id="SSF56784">
    <property type="entry name" value="HAD-like"/>
    <property type="match status" value="1"/>
</dbReference>
<evidence type="ECO:0000259" key="12">
    <source>
        <dbReference type="Pfam" id="PF00122"/>
    </source>
</evidence>
<keyword evidence="4" id="KW-0479">Metal-binding</keyword>
<feature type="transmembrane region" description="Helical" evidence="11">
    <location>
        <begin position="1203"/>
        <end position="1224"/>
    </location>
</feature>
<keyword evidence="8" id="KW-1278">Translocase</keyword>
<dbReference type="Gene3D" id="1.20.1110.10">
    <property type="entry name" value="Calcium-transporting ATPase, transmembrane domain"/>
    <property type="match status" value="1"/>
</dbReference>
<dbReference type="Gene3D" id="3.40.50.1000">
    <property type="entry name" value="HAD superfamily/HAD-like"/>
    <property type="match status" value="1"/>
</dbReference>
<protein>
    <submittedName>
        <fullName evidence="13">Cation-transporting ATPase-related protein</fullName>
    </submittedName>
</protein>
<feature type="transmembrane region" description="Helical" evidence="11">
    <location>
        <begin position="1244"/>
        <end position="1262"/>
    </location>
</feature>
<feature type="transmembrane region" description="Helical" evidence="11">
    <location>
        <begin position="466"/>
        <end position="484"/>
    </location>
</feature>
<dbReference type="Gene3D" id="2.70.150.10">
    <property type="entry name" value="Calcium-transporting ATPase, cytoplasmic transduction domain A"/>
    <property type="match status" value="1"/>
</dbReference>
<dbReference type="SFLD" id="SFLDF00027">
    <property type="entry name" value="p-type_atpase"/>
    <property type="match status" value="1"/>
</dbReference>
<evidence type="ECO:0000256" key="6">
    <source>
        <dbReference type="ARBA" id="ARBA00022840"/>
    </source>
</evidence>
<dbReference type="Gene3D" id="3.40.1110.10">
    <property type="entry name" value="Calcium-transporting ATPase, cytoplasmic domain N"/>
    <property type="match status" value="1"/>
</dbReference>
<dbReference type="GO" id="GO:0005789">
    <property type="term" value="C:endoplasmic reticulum membrane"/>
    <property type="evidence" value="ECO:0007669"/>
    <property type="project" value="TreeGrafter"/>
</dbReference>
<accession>A0AAD8LMS6</accession>
<comment type="caution">
    <text evidence="13">The sequence shown here is derived from an EMBL/GenBank/DDBJ whole genome shotgun (WGS) entry which is preliminary data.</text>
</comment>
<evidence type="ECO:0000313" key="14">
    <source>
        <dbReference type="Proteomes" id="UP001230268"/>
    </source>
</evidence>
<keyword evidence="7" id="KW-0460">Magnesium</keyword>
<dbReference type="InterPro" id="IPR008250">
    <property type="entry name" value="ATPase_P-typ_transduc_dom_A_sf"/>
</dbReference>
<gene>
    <name evidence="13" type="ORF">BgAZ_403130</name>
</gene>
<organism evidence="13 14">
    <name type="scientific">Babesia gibsoni</name>
    <dbReference type="NCBI Taxonomy" id="33632"/>
    <lineage>
        <taxon>Eukaryota</taxon>
        <taxon>Sar</taxon>
        <taxon>Alveolata</taxon>
        <taxon>Apicomplexa</taxon>
        <taxon>Aconoidasida</taxon>
        <taxon>Piroplasmida</taxon>
        <taxon>Babesiidae</taxon>
        <taxon>Babesia</taxon>
    </lineage>
</organism>
<keyword evidence="14" id="KW-1185">Reference proteome</keyword>
<evidence type="ECO:0000256" key="11">
    <source>
        <dbReference type="SAM" id="Phobius"/>
    </source>
</evidence>
<evidence type="ECO:0000256" key="10">
    <source>
        <dbReference type="ARBA" id="ARBA00023136"/>
    </source>
</evidence>
<feature type="transmembrane region" description="Helical" evidence="11">
    <location>
        <begin position="252"/>
        <end position="271"/>
    </location>
</feature>
<dbReference type="InterPro" id="IPR006544">
    <property type="entry name" value="P-type_TPase_V"/>
</dbReference>
<proteinExistence type="inferred from homology"/>
<dbReference type="NCBIfam" id="TIGR01494">
    <property type="entry name" value="ATPase_P-type"/>
    <property type="match status" value="1"/>
</dbReference>
<dbReference type="PROSITE" id="PS51257">
    <property type="entry name" value="PROKAR_LIPOPROTEIN"/>
    <property type="match status" value="1"/>
</dbReference>
<dbReference type="SUPFAM" id="SSF81653">
    <property type="entry name" value="Calcium ATPase, transduction domain A"/>
    <property type="match status" value="1"/>
</dbReference>